<name>A0ABN9XPN5_9DINO</name>
<accession>A0ABN9XPN5</accession>
<protein>
    <submittedName>
        <fullName evidence="1">Uncharacterized protein</fullName>
    </submittedName>
</protein>
<feature type="non-terminal residue" evidence="1">
    <location>
        <position position="734"/>
    </location>
</feature>
<gene>
    <name evidence="1" type="ORF">PCOR1329_LOCUS78575</name>
</gene>
<evidence type="ECO:0000313" key="1">
    <source>
        <dbReference type="EMBL" id="CAK0901715.1"/>
    </source>
</evidence>
<reference evidence="1" key="1">
    <citation type="submission" date="2023-10" db="EMBL/GenBank/DDBJ databases">
        <authorList>
            <person name="Chen Y."/>
            <person name="Shah S."/>
            <person name="Dougan E. K."/>
            <person name="Thang M."/>
            <person name="Chan C."/>
        </authorList>
    </citation>
    <scope>NUCLEOTIDE SEQUENCE [LARGE SCALE GENOMIC DNA]</scope>
</reference>
<dbReference type="Proteomes" id="UP001189429">
    <property type="component" value="Unassembled WGS sequence"/>
</dbReference>
<proteinExistence type="predicted"/>
<comment type="caution">
    <text evidence="1">The sequence shown here is derived from an EMBL/GenBank/DDBJ whole genome shotgun (WGS) entry which is preliminary data.</text>
</comment>
<evidence type="ECO:0000313" key="2">
    <source>
        <dbReference type="Proteomes" id="UP001189429"/>
    </source>
</evidence>
<feature type="non-terminal residue" evidence="1">
    <location>
        <position position="1"/>
    </location>
</feature>
<sequence>SFTTSGTVLAGRACATTVAKLPVLAALRAASAGGRPLVVARNVVEDIALQAVGTERLVAAQLGAAGLEVACILRSQHLPISAAKTTFLASSPSLGLQLGEFWKSQGWTFRKTLQARNLGTDATITRRGVHEGRVRVAGALRRARRLGCLRAAGVEVDLIHKAGPAASMVWGRTVTGIADGELHSWRLAACRSAGAPPMGAALGLRMRCAELRRRRDLDPAAGHAVQMPASLLQSAELLHRMMARGLEAAVARHAAADTPWKHCASPIDAAVLTLARIGWHFKSERYLVTDLGDELDLLLLGPRELGLEASLGARRASDRREMRKLSHDPLLQRPLYWDAIGRLLGPDSELNARGQNALGAYVSNTHWTQGRRTDATWAQWVSRPADEKLNGKLYLDGSALEPQFSALRRAGWAIAQCDDDGNLAAGVYGTVRRDLCPQQAAKDGEAVLGGRLTEAQRRGNEHADRLAKMGALMHAVDRHTAGEHHALAEIVLELGRWISRAAILWQDIAAKDCEGLPPAAERRQVRFAAAEASQAAEGAASLAPSAKRPRLESARSASSSTAALSASVAAFSILGHALAYACTGEGDGTQELVACTKCGAYMTLGSRSRSGVRPRLKEHCPGDKADKGIPALRSQWPLPDHAQEQYLEWLGIVAGPEIGPSAAASSAGSASAAAAAPAEVRGPVLAVAVAPAAAADASLPLRRPAAARAALLGAFGVAENELAAAAMAAVGALE</sequence>
<organism evidence="1 2">
    <name type="scientific">Prorocentrum cordatum</name>
    <dbReference type="NCBI Taxonomy" id="2364126"/>
    <lineage>
        <taxon>Eukaryota</taxon>
        <taxon>Sar</taxon>
        <taxon>Alveolata</taxon>
        <taxon>Dinophyceae</taxon>
        <taxon>Prorocentrales</taxon>
        <taxon>Prorocentraceae</taxon>
        <taxon>Prorocentrum</taxon>
    </lineage>
</organism>
<dbReference type="EMBL" id="CAUYUJ010020970">
    <property type="protein sequence ID" value="CAK0901715.1"/>
    <property type="molecule type" value="Genomic_DNA"/>
</dbReference>
<keyword evidence="2" id="KW-1185">Reference proteome</keyword>